<protein>
    <submittedName>
        <fullName evidence="2">LytTR family transcriptional regulator</fullName>
    </submittedName>
</protein>
<evidence type="ECO:0000313" key="2">
    <source>
        <dbReference type="EMBL" id="RAI73834.1"/>
    </source>
</evidence>
<dbReference type="InterPro" id="IPR007492">
    <property type="entry name" value="LytTR_DNA-bd_dom"/>
</dbReference>
<evidence type="ECO:0000259" key="1">
    <source>
        <dbReference type="SMART" id="SM00850"/>
    </source>
</evidence>
<dbReference type="AlphaFoldDB" id="A0A327NIR8"/>
<dbReference type="OrthoDB" id="956337at2"/>
<keyword evidence="3" id="KW-1185">Reference proteome</keyword>
<dbReference type="Proteomes" id="UP000249016">
    <property type="component" value="Unassembled WGS sequence"/>
</dbReference>
<dbReference type="Pfam" id="PF04397">
    <property type="entry name" value="LytTR"/>
    <property type="match status" value="1"/>
</dbReference>
<gene>
    <name evidence="2" type="ORF">HMF3257_04410</name>
</gene>
<reference evidence="2 3" key="1">
    <citation type="submission" date="2018-06" db="EMBL/GenBank/DDBJ databases">
        <title>Spirosoma sp. HMF3257 Genome sequencing and assembly.</title>
        <authorList>
            <person name="Kang H."/>
            <person name="Cha I."/>
            <person name="Kim H."/>
            <person name="Kang J."/>
            <person name="Joh K."/>
        </authorList>
    </citation>
    <scope>NUCLEOTIDE SEQUENCE [LARGE SCALE GENOMIC DNA]</scope>
    <source>
        <strain evidence="2 3">HMF3257</strain>
    </source>
</reference>
<organism evidence="2 3">
    <name type="scientific">Spirosoma telluris</name>
    <dbReference type="NCBI Taxonomy" id="2183553"/>
    <lineage>
        <taxon>Bacteria</taxon>
        <taxon>Pseudomonadati</taxon>
        <taxon>Bacteroidota</taxon>
        <taxon>Cytophagia</taxon>
        <taxon>Cytophagales</taxon>
        <taxon>Cytophagaceae</taxon>
        <taxon>Spirosoma</taxon>
    </lineage>
</organism>
<sequence length="133" mass="15180">MKRLAAAQLQHKFDPTQVLYLTGDVNYCSVHLLNGKPILSSRTLKWYNDRWPHFIRIHKANLINPQHIHSCIVVSSIVAHLIMRNGARLPIGRRRISAVIDQLGIDLPKNSCTGSYQIKPEWSSYLVNQSRVA</sequence>
<evidence type="ECO:0000313" key="3">
    <source>
        <dbReference type="Proteomes" id="UP000249016"/>
    </source>
</evidence>
<dbReference type="RefSeq" id="WP_111340707.1">
    <property type="nucleotide sequence ID" value="NZ_QLII01000001.1"/>
</dbReference>
<dbReference type="GO" id="GO:0003677">
    <property type="term" value="F:DNA binding"/>
    <property type="evidence" value="ECO:0007669"/>
    <property type="project" value="InterPro"/>
</dbReference>
<comment type="caution">
    <text evidence="2">The sequence shown here is derived from an EMBL/GenBank/DDBJ whole genome shotgun (WGS) entry which is preliminary data.</text>
</comment>
<proteinExistence type="predicted"/>
<accession>A0A327NIR8</accession>
<dbReference type="EMBL" id="QLII01000001">
    <property type="protein sequence ID" value="RAI73834.1"/>
    <property type="molecule type" value="Genomic_DNA"/>
</dbReference>
<dbReference type="Gene3D" id="2.40.50.1020">
    <property type="entry name" value="LytTr DNA-binding domain"/>
    <property type="match status" value="1"/>
</dbReference>
<feature type="domain" description="HTH LytTR-type" evidence="1">
    <location>
        <begin position="8"/>
        <end position="104"/>
    </location>
</feature>
<name>A0A327NIR8_9BACT</name>
<dbReference type="SMART" id="SM00850">
    <property type="entry name" value="LytTR"/>
    <property type="match status" value="1"/>
</dbReference>